<proteinExistence type="predicted"/>
<dbReference type="EMBL" id="JXTB01000621">
    <property type="protein sequence ID" value="PON35223.1"/>
    <property type="molecule type" value="Genomic_DNA"/>
</dbReference>
<evidence type="ECO:0000313" key="2">
    <source>
        <dbReference type="EMBL" id="PON35223.1"/>
    </source>
</evidence>
<reference evidence="3" key="1">
    <citation type="submission" date="2016-06" db="EMBL/GenBank/DDBJ databases">
        <title>Parallel loss of symbiosis genes in relatives of nitrogen-fixing non-legume Parasponia.</title>
        <authorList>
            <person name="Van Velzen R."/>
            <person name="Holmer R."/>
            <person name="Bu F."/>
            <person name="Rutten L."/>
            <person name="Van Zeijl A."/>
            <person name="Liu W."/>
            <person name="Santuari L."/>
            <person name="Cao Q."/>
            <person name="Sharma T."/>
            <person name="Shen D."/>
            <person name="Roswanjaya Y."/>
            <person name="Wardhani T."/>
            <person name="Kalhor M.S."/>
            <person name="Jansen J."/>
            <person name="Van den Hoogen J."/>
            <person name="Gungor B."/>
            <person name="Hartog M."/>
            <person name="Hontelez J."/>
            <person name="Verver J."/>
            <person name="Yang W.-C."/>
            <person name="Schijlen E."/>
            <person name="Repin R."/>
            <person name="Schilthuizen M."/>
            <person name="Schranz E."/>
            <person name="Heidstra R."/>
            <person name="Miyata K."/>
            <person name="Fedorova E."/>
            <person name="Kohlen W."/>
            <person name="Bisseling T."/>
            <person name="Smit S."/>
            <person name="Geurts R."/>
        </authorList>
    </citation>
    <scope>NUCLEOTIDE SEQUENCE [LARGE SCALE GENOMIC DNA]</scope>
    <source>
        <strain evidence="3">cv. WU1-14</strain>
    </source>
</reference>
<feature type="coiled-coil region" evidence="1">
    <location>
        <begin position="50"/>
        <end position="77"/>
    </location>
</feature>
<comment type="caution">
    <text evidence="2">The sequence shown here is derived from an EMBL/GenBank/DDBJ whole genome shotgun (WGS) entry which is preliminary data.</text>
</comment>
<accession>A0A2P5AFB0</accession>
<sequence length="191" mass="21893">MYKGYDTLEEAKEAATNYFGEEVFTAHTIRENSYIQAEIRKGTAEVQHEAGKAIAEVSELNQRIAELEVHNKNLSKDFDEACEYYSQLEKENELLLKDNDSFHVENERLKKIIKDAGVEGRYLNQAEWARAIKYGKVVEGDPDLMKMPDERVKEIGEPSGKKQYILKTIIKAIQKEINGEDTCRAKEDVTT</sequence>
<dbReference type="Proteomes" id="UP000237105">
    <property type="component" value="Unassembled WGS sequence"/>
</dbReference>
<keyword evidence="1" id="KW-0175">Coiled coil</keyword>
<organism evidence="2 3">
    <name type="scientific">Parasponia andersonii</name>
    <name type="common">Sponia andersonii</name>
    <dbReference type="NCBI Taxonomy" id="3476"/>
    <lineage>
        <taxon>Eukaryota</taxon>
        <taxon>Viridiplantae</taxon>
        <taxon>Streptophyta</taxon>
        <taxon>Embryophyta</taxon>
        <taxon>Tracheophyta</taxon>
        <taxon>Spermatophyta</taxon>
        <taxon>Magnoliopsida</taxon>
        <taxon>eudicotyledons</taxon>
        <taxon>Gunneridae</taxon>
        <taxon>Pentapetalae</taxon>
        <taxon>rosids</taxon>
        <taxon>fabids</taxon>
        <taxon>Rosales</taxon>
        <taxon>Cannabaceae</taxon>
        <taxon>Parasponia</taxon>
    </lineage>
</organism>
<gene>
    <name evidence="2" type="ORF">PanWU01x14_338200</name>
</gene>
<evidence type="ECO:0000256" key="1">
    <source>
        <dbReference type="SAM" id="Coils"/>
    </source>
</evidence>
<protein>
    <submittedName>
        <fullName evidence="2">Uncharacterized protein</fullName>
    </submittedName>
</protein>
<name>A0A2P5AFB0_PARAD</name>
<evidence type="ECO:0000313" key="3">
    <source>
        <dbReference type="Proteomes" id="UP000237105"/>
    </source>
</evidence>
<keyword evidence="3" id="KW-1185">Reference proteome</keyword>
<dbReference type="AlphaFoldDB" id="A0A2P5AFB0"/>